<dbReference type="PANTHER" id="PTHR22715">
    <property type="entry name" value="TRANSFORMING GROWTH FACTOR BETA REGULATED GENE 1"/>
    <property type="match status" value="1"/>
</dbReference>
<evidence type="ECO:0000256" key="3">
    <source>
        <dbReference type="SAM" id="MobiDB-lite"/>
    </source>
</evidence>
<comment type="subcellular location">
    <subcellularLocation>
        <location evidence="1">Nucleus</location>
    </subcellularLocation>
</comment>
<feature type="compositionally biased region" description="Basic and acidic residues" evidence="3">
    <location>
        <begin position="193"/>
        <end position="202"/>
    </location>
</feature>
<feature type="region of interest" description="Disordered" evidence="3">
    <location>
        <begin position="331"/>
        <end position="363"/>
    </location>
</feature>
<feature type="region of interest" description="Disordered" evidence="3">
    <location>
        <begin position="472"/>
        <end position="496"/>
    </location>
</feature>
<dbReference type="InterPro" id="IPR003889">
    <property type="entry name" value="FYrich_C"/>
</dbReference>
<evidence type="ECO:0008006" key="6">
    <source>
        <dbReference type="Google" id="ProtNLM"/>
    </source>
</evidence>
<dbReference type="PROSITE" id="PS51542">
    <property type="entry name" value="FYRN"/>
    <property type="match status" value="1"/>
</dbReference>
<evidence type="ECO:0000256" key="2">
    <source>
        <dbReference type="ARBA" id="ARBA00023242"/>
    </source>
</evidence>
<dbReference type="Proteomes" id="UP000825729">
    <property type="component" value="Unassembled WGS sequence"/>
</dbReference>
<dbReference type="Pfam" id="PF05965">
    <property type="entry name" value="FYRC"/>
    <property type="match status" value="1"/>
</dbReference>
<feature type="compositionally biased region" description="Basic and acidic residues" evidence="3">
    <location>
        <begin position="333"/>
        <end position="346"/>
    </location>
</feature>
<dbReference type="GO" id="GO:0140993">
    <property type="term" value="F:histone modifying activity"/>
    <property type="evidence" value="ECO:0007669"/>
    <property type="project" value="UniProtKB-ARBA"/>
</dbReference>
<dbReference type="InterPro" id="IPR040092">
    <property type="entry name" value="TBRG1"/>
</dbReference>
<name>A0AAV7DT51_ARIFI</name>
<dbReference type="GO" id="GO:0051726">
    <property type="term" value="P:regulation of cell cycle"/>
    <property type="evidence" value="ECO:0007669"/>
    <property type="project" value="TreeGrafter"/>
</dbReference>
<dbReference type="InterPro" id="IPR003888">
    <property type="entry name" value="FYrich_N"/>
</dbReference>
<evidence type="ECO:0000256" key="1">
    <source>
        <dbReference type="ARBA" id="ARBA00004123"/>
    </source>
</evidence>
<dbReference type="PROSITE" id="PS51543">
    <property type="entry name" value="FYRC"/>
    <property type="match status" value="1"/>
</dbReference>
<dbReference type="AlphaFoldDB" id="A0AAV7DT51"/>
<feature type="region of interest" description="Disordered" evidence="3">
    <location>
        <begin position="176"/>
        <end position="202"/>
    </location>
</feature>
<dbReference type="Gene3D" id="3.30.160.360">
    <property type="match status" value="1"/>
</dbReference>
<feature type="region of interest" description="Disordered" evidence="3">
    <location>
        <begin position="634"/>
        <end position="657"/>
    </location>
</feature>
<proteinExistence type="predicted"/>
<keyword evidence="2" id="KW-0539">Nucleus</keyword>
<comment type="caution">
    <text evidence="4">The sequence shown here is derived from an EMBL/GenBank/DDBJ whole genome shotgun (WGS) entry which is preliminary data.</text>
</comment>
<feature type="compositionally biased region" description="Basic residues" evidence="3">
    <location>
        <begin position="472"/>
        <end position="481"/>
    </location>
</feature>
<gene>
    <name evidence="4" type="ORF">H6P81_019329</name>
</gene>
<sequence length="1199" mass="132527">MATPDRDNTDGLEIISVGTLYRGPFDRKYWSSSRGKDRHPYPIGYHAVRTHAGSKYKMNIHEGLKGPLFLISCLDEESSSGQTPDMAWENFQRKSGPRVKTLHGKRLSCKIDGVELFGFRNPLVQRLLRELVASLNGTAERSLFSPHSCDENSREKHVTQIPDFCKFPGLVPYLEEQQSTGGSGKLTNKSRKSSRENLHERSHSCVAAQDAKIDSVMKETQFNPYGEHSICSMSFEQPLGCNTGMFPIETKKDCALSDRSNSVSKFPTSKLCMIAYNTDENQEWENLETKQVPVDIKVTACCPSSVKEYLHLASPRAVSCFLEKASTLPQQQKIDRSSDVDSHNDDSLTATKDGGEVSKSQELKHENNVEDCVADTLDYAQSKIVDDSEEPISGLNLGEDIGWFGSSNESSEKSDCNSFGQDLPMSMLKVLLPSAIPLIKHTYKRKTPRGHIAETSKHDSLYLVQTEAYKKSKSSHNRTCNKSRGGPEANEPDDLVNESTSKALLAESKHHGDTNLVIPDSFDIAAHDFTPDVPLPSDFHKTTHSLPEKMLSSPNILCLPIRLDQTREPSKTQHVNEENVEGYHDKAVISGKGQFEQDPVPPESVKIDILQPSFGCFEQLPTFPDLEVQDSNIQKKHTKSSHREPCPTAKGAADDKTEDYIDCQQEVPHSYSPAEKDCDRHSKSSHADADSLMRTIHSTKIECVNSSCNDIDGQIMQAGGTEICVQHQCLDTLRRSPDSKGLMSKIDQSTLSCPAIKGCADDHDCSMSSMREKTEVVDPKKELECLVEPVGCYTHPAPILSLLLSKEGNDICICVICGDPTESEQMLFIYKTSIWGKAPDFLGYTSIILPTIGGIMDKTVSVESSILQFSSDAQQLILLDSVKAPLCREQNIHCLCSTCTSDSCEENALKVVHVKFGYISLVNKFRTLNCICCLLVCEPNYLLVAEEDGRLHVWVMNLTWSASEEEFDLPTLDCAHSMWDLKRLPRCSSLIIGHNGTGIFGLWDISKRVLLTSFSSPGNSISQVIPIGIFCCQKVQSLADLKEEQIKEIMAETKMSFLRADKDHSVFPSFGENVIIWLLMSTASAEDPNTLPMWSWRLGLLVKNVVLTGDVLDSRASAANALGGQGIIGTFDGLVYMWDLSTGAKFANLHFDKGDKDNNKVPGGSISRIVTDGKSGAFAVAEGCNLRIFVKSSIDAAEH</sequence>
<evidence type="ECO:0000313" key="4">
    <source>
        <dbReference type="EMBL" id="KAG9439164.1"/>
    </source>
</evidence>
<dbReference type="PANTHER" id="PTHR22715:SF1">
    <property type="entry name" value="DNA BINDING PROTEIN"/>
    <property type="match status" value="1"/>
</dbReference>
<dbReference type="GO" id="GO:0005634">
    <property type="term" value="C:nucleus"/>
    <property type="evidence" value="ECO:0007669"/>
    <property type="project" value="UniProtKB-SubCell"/>
</dbReference>
<protein>
    <recommendedName>
        <fullName evidence="6">FYR C-terminal domain-containing protein</fullName>
    </recommendedName>
</protein>
<dbReference type="SUPFAM" id="SSF50978">
    <property type="entry name" value="WD40 repeat-like"/>
    <property type="match status" value="1"/>
</dbReference>
<feature type="compositionally biased region" description="Basic and acidic residues" evidence="3">
    <location>
        <begin position="353"/>
        <end position="363"/>
    </location>
</feature>
<keyword evidence="5" id="KW-1185">Reference proteome</keyword>
<dbReference type="EMBL" id="JAINDJ010000008">
    <property type="protein sequence ID" value="KAG9439164.1"/>
    <property type="molecule type" value="Genomic_DNA"/>
</dbReference>
<accession>A0AAV7DT51</accession>
<evidence type="ECO:0000313" key="5">
    <source>
        <dbReference type="Proteomes" id="UP000825729"/>
    </source>
</evidence>
<dbReference type="InterPro" id="IPR036322">
    <property type="entry name" value="WD40_repeat_dom_sf"/>
</dbReference>
<reference evidence="4 5" key="1">
    <citation type="submission" date="2021-07" db="EMBL/GenBank/DDBJ databases">
        <title>The Aristolochia fimbriata genome: insights into angiosperm evolution, floral development and chemical biosynthesis.</title>
        <authorList>
            <person name="Jiao Y."/>
        </authorList>
    </citation>
    <scope>NUCLEOTIDE SEQUENCE [LARGE SCALE GENOMIC DNA]</scope>
    <source>
        <strain evidence="4">IBCAS-2021</strain>
        <tissue evidence="4">Leaf</tissue>
    </source>
</reference>
<organism evidence="4 5">
    <name type="scientific">Aristolochia fimbriata</name>
    <name type="common">White veined hardy Dutchman's pipe vine</name>
    <dbReference type="NCBI Taxonomy" id="158543"/>
    <lineage>
        <taxon>Eukaryota</taxon>
        <taxon>Viridiplantae</taxon>
        <taxon>Streptophyta</taxon>
        <taxon>Embryophyta</taxon>
        <taxon>Tracheophyta</taxon>
        <taxon>Spermatophyta</taxon>
        <taxon>Magnoliopsida</taxon>
        <taxon>Magnoliidae</taxon>
        <taxon>Piperales</taxon>
        <taxon>Aristolochiaceae</taxon>
        <taxon>Aristolochia</taxon>
    </lineage>
</organism>